<keyword evidence="1" id="KW-0812">Transmembrane</keyword>
<sequence length="32" mass="4060">MMDLYRISFSFPLSSLFYILQYYLRVKSVWYE</sequence>
<organism evidence="2">
    <name type="scientific">Anguilla anguilla</name>
    <name type="common">European freshwater eel</name>
    <name type="synonym">Muraena anguilla</name>
    <dbReference type="NCBI Taxonomy" id="7936"/>
    <lineage>
        <taxon>Eukaryota</taxon>
        <taxon>Metazoa</taxon>
        <taxon>Chordata</taxon>
        <taxon>Craniata</taxon>
        <taxon>Vertebrata</taxon>
        <taxon>Euteleostomi</taxon>
        <taxon>Actinopterygii</taxon>
        <taxon>Neopterygii</taxon>
        <taxon>Teleostei</taxon>
        <taxon>Anguilliformes</taxon>
        <taxon>Anguillidae</taxon>
        <taxon>Anguilla</taxon>
    </lineage>
</organism>
<dbReference type="EMBL" id="GBXM01027375">
    <property type="protein sequence ID" value="JAH81202.1"/>
    <property type="molecule type" value="Transcribed_RNA"/>
</dbReference>
<proteinExistence type="predicted"/>
<evidence type="ECO:0000256" key="1">
    <source>
        <dbReference type="SAM" id="Phobius"/>
    </source>
</evidence>
<keyword evidence="1" id="KW-1133">Transmembrane helix</keyword>
<name>A0A0E9VT28_ANGAN</name>
<feature type="transmembrane region" description="Helical" evidence="1">
    <location>
        <begin position="7"/>
        <end position="24"/>
    </location>
</feature>
<accession>A0A0E9VT28</accession>
<protein>
    <submittedName>
        <fullName evidence="2">Uncharacterized protein</fullName>
    </submittedName>
</protein>
<dbReference type="AlphaFoldDB" id="A0A0E9VT28"/>
<keyword evidence="1" id="KW-0472">Membrane</keyword>
<reference evidence="2" key="1">
    <citation type="submission" date="2014-11" db="EMBL/GenBank/DDBJ databases">
        <authorList>
            <person name="Amaro Gonzalez C."/>
        </authorList>
    </citation>
    <scope>NUCLEOTIDE SEQUENCE</scope>
</reference>
<reference evidence="2" key="2">
    <citation type="journal article" date="2015" name="Fish Shellfish Immunol.">
        <title>Early steps in the European eel (Anguilla anguilla)-Vibrio vulnificus interaction in the gills: Role of the RtxA13 toxin.</title>
        <authorList>
            <person name="Callol A."/>
            <person name="Pajuelo D."/>
            <person name="Ebbesson L."/>
            <person name="Teles M."/>
            <person name="MacKenzie S."/>
            <person name="Amaro C."/>
        </authorList>
    </citation>
    <scope>NUCLEOTIDE SEQUENCE</scope>
</reference>
<evidence type="ECO:0000313" key="2">
    <source>
        <dbReference type="EMBL" id="JAH81202.1"/>
    </source>
</evidence>